<feature type="domain" description="Kazal-like" evidence="2">
    <location>
        <begin position="25"/>
        <end position="79"/>
    </location>
</feature>
<proteinExistence type="predicted"/>
<dbReference type="PROSITE" id="PS51465">
    <property type="entry name" value="KAZAL_2"/>
    <property type="match status" value="1"/>
</dbReference>
<dbReference type="EMBL" id="BMDY01000012">
    <property type="protein sequence ID" value="GGB08621.1"/>
    <property type="molecule type" value="Genomic_DNA"/>
</dbReference>
<evidence type="ECO:0000256" key="1">
    <source>
        <dbReference type="SAM" id="SignalP"/>
    </source>
</evidence>
<sequence length="79" mass="8356">MIKHLVVALFSALLIACSQSPETMLQADGLCQEPRPEVCTMQYDPVCAEVSGELVEYGNACSACGDPAVSSYQIGTCPN</sequence>
<keyword evidence="1" id="KW-0732">Signal</keyword>
<dbReference type="InterPro" id="IPR002350">
    <property type="entry name" value="Kazal_dom"/>
</dbReference>
<gene>
    <name evidence="3" type="ORF">GCM10007414_22550</name>
</gene>
<evidence type="ECO:0000313" key="3">
    <source>
        <dbReference type="EMBL" id="GGB08621.1"/>
    </source>
</evidence>
<evidence type="ECO:0000259" key="2">
    <source>
        <dbReference type="PROSITE" id="PS51465"/>
    </source>
</evidence>
<evidence type="ECO:0000313" key="4">
    <source>
        <dbReference type="Proteomes" id="UP000651977"/>
    </source>
</evidence>
<feature type="signal peptide" evidence="1">
    <location>
        <begin position="1"/>
        <end position="20"/>
    </location>
</feature>
<dbReference type="Gene3D" id="3.30.60.30">
    <property type="match status" value="1"/>
</dbReference>
<dbReference type="RefSeq" id="WP_055734101.1">
    <property type="nucleotide sequence ID" value="NZ_BMDY01000012.1"/>
</dbReference>
<name>A0ABQ1I3T4_9ALTE</name>
<comment type="caution">
    <text evidence="3">The sequence shown here is derived from an EMBL/GenBank/DDBJ whole genome shotgun (WGS) entry which is preliminary data.</text>
</comment>
<feature type="chain" id="PRO_5045045215" description="Kazal-like domain-containing protein" evidence="1">
    <location>
        <begin position="21"/>
        <end position="79"/>
    </location>
</feature>
<protein>
    <recommendedName>
        <fullName evidence="2">Kazal-like domain-containing protein</fullName>
    </recommendedName>
</protein>
<accession>A0ABQ1I3T4</accession>
<reference evidence="4" key="1">
    <citation type="journal article" date="2019" name="Int. J. Syst. Evol. Microbiol.">
        <title>The Global Catalogue of Microorganisms (GCM) 10K type strain sequencing project: providing services to taxonomists for standard genome sequencing and annotation.</title>
        <authorList>
            <consortium name="The Broad Institute Genomics Platform"/>
            <consortium name="The Broad Institute Genome Sequencing Center for Infectious Disease"/>
            <person name="Wu L."/>
            <person name="Ma J."/>
        </authorList>
    </citation>
    <scope>NUCLEOTIDE SEQUENCE [LARGE SCALE GENOMIC DNA]</scope>
    <source>
        <strain evidence="4">CGMCC 1.10131</strain>
    </source>
</reference>
<dbReference type="Proteomes" id="UP000651977">
    <property type="component" value="Unassembled WGS sequence"/>
</dbReference>
<organism evidence="3 4">
    <name type="scientific">Agarivorans gilvus</name>
    <dbReference type="NCBI Taxonomy" id="680279"/>
    <lineage>
        <taxon>Bacteria</taxon>
        <taxon>Pseudomonadati</taxon>
        <taxon>Pseudomonadota</taxon>
        <taxon>Gammaproteobacteria</taxon>
        <taxon>Alteromonadales</taxon>
        <taxon>Alteromonadaceae</taxon>
        <taxon>Agarivorans</taxon>
    </lineage>
</organism>
<dbReference type="PROSITE" id="PS51257">
    <property type="entry name" value="PROKAR_LIPOPROTEIN"/>
    <property type="match status" value="1"/>
</dbReference>
<dbReference type="Pfam" id="PF00050">
    <property type="entry name" value="Kazal_1"/>
    <property type="match status" value="1"/>
</dbReference>
<keyword evidence="4" id="KW-1185">Reference proteome</keyword>